<dbReference type="RefSeq" id="WP_160198020.1">
    <property type="nucleotide sequence ID" value="NZ_QXXA01000013.1"/>
</dbReference>
<evidence type="ECO:0000313" key="2">
    <source>
        <dbReference type="Proteomes" id="UP000467132"/>
    </source>
</evidence>
<organism evidence="1 2">
    <name type="scientific">Senegalia massiliensis</name>
    <dbReference type="NCBI Taxonomy" id="1720316"/>
    <lineage>
        <taxon>Bacteria</taxon>
        <taxon>Bacillati</taxon>
        <taxon>Bacillota</taxon>
        <taxon>Clostridia</taxon>
        <taxon>Eubacteriales</taxon>
        <taxon>Clostridiaceae</taxon>
        <taxon>Senegalia</taxon>
    </lineage>
</organism>
<protein>
    <submittedName>
        <fullName evidence="1">Uncharacterized protein</fullName>
    </submittedName>
</protein>
<dbReference type="AlphaFoldDB" id="A0A845R024"/>
<gene>
    <name evidence="1" type="ORF">D3Z33_11900</name>
</gene>
<name>A0A845R024_9CLOT</name>
<comment type="caution">
    <text evidence="1">The sequence shown here is derived from an EMBL/GenBank/DDBJ whole genome shotgun (WGS) entry which is preliminary data.</text>
</comment>
<evidence type="ECO:0000313" key="1">
    <source>
        <dbReference type="EMBL" id="NBI07554.1"/>
    </source>
</evidence>
<accession>A0A845R024</accession>
<reference evidence="1 2" key="1">
    <citation type="submission" date="2018-08" db="EMBL/GenBank/DDBJ databases">
        <title>Murine metabolic-syndrome-specific gut microbial biobank.</title>
        <authorList>
            <person name="Liu C."/>
        </authorList>
    </citation>
    <scope>NUCLEOTIDE SEQUENCE [LARGE SCALE GENOMIC DNA]</scope>
    <source>
        <strain evidence="1 2">583</strain>
    </source>
</reference>
<sequence length="99" mass="11755">MNDLILFHDKFGICYFIGFVTNKLIVKFDDKSQKILPIDEFSAYSIEREIIVHYSEYASKNYKQKNILKNKVININKKINKVKKADTDRGNYYVIKKKN</sequence>
<proteinExistence type="predicted"/>
<keyword evidence="2" id="KW-1185">Reference proteome</keyword>
<dbReference type="EMBL" id="QXXA01000013">
    <property type="protein sequence ID" value="NBI07554.1"/>
    <property type="molecule type" value="Genomic_DNA"/>
</dbReference>
<dbReference type="Proteomes" id="UP000467132">
    <property type="component" value="Unassembled WGS sequence"/>
</dbReference>